<gene>
    <name evidence="1" type="ORF">GLOINDRAFT_18285</name>
</gene>
<protein>
    <submittedName>
        <fullName evidence="1">Uncharacterized protein</fullName>
    </submittedName>
</protein>
<reference evidence="1" key="1">
    <citation type="submission" date="2013-07" db="EMBL/GenBank/DDBJ databases">
        <title>The genome of an arbuscular mycorrhizal fungus provides insights into the evolution of the oldest plant symbiosis.</title>
        <authorList>
            <consortium name="DOE Joint Genome Institute"/>
            <person name="Tisserant E."/>
            <person name="Malbreil M."/>
            <person name="Kuo A."/>
            <person name="Kohler A."/>
            <person name="Symeonidi A."/>
            <person name="Balestrini R."/>
            <person name="Charron P."/>
            <person name="Duensing N."/>
            <person name="Frei-dit-Frey N."/>
            <person name="Gianinazzi-Pearson V."/>
            <person name="Gilbert B."/>
            <person name="Handa Y."/>
            <person name="Hijri M."/>
            <person name="Kaul R."/>
            <person name="Kawaguchi M."/>
            <person name="Krajinski F."/>
            <person name="Lammers P."/>
            <person name="Lapierre D."/>
            <person name="Masclaux F.G."/>
            <person name="Murat C."/>
            <person name="Morin E."/>
            <person name="Ndikumana S."/>
            <person name="Pagni M."/>
            <person name="Petitpierre D."/>
            <person name="Requena N."/>
            <person name="Rosikiewicz P."/>
            <person name="Riley R."/>
            <person name="Saito K."/>
            <person name="San Clemente H."/>
            <person name="Shapiro H."/>
            <person name="van Tuinen D."/>
            <person name="Becard G."/>
            <person name="Bonfante P."/>
            <person name="Paszkowski U."/>
            <person name="Shachar-Hill Y."/>
            <person name="Young J.P."/>
            <person name="Sanders I.R."/>
            <person name="Henrissat B."/>
            <person name="Rensing S.A."/>
            <person name="Grigoriev I.V."/>
            <person name="Corradi N."/>
            <person name="Roux C."/>
            <person name="Martin F."/>
        </authorList>
    </citation>
    <scope>NUCLEOTIDE SEQUENCE</scope>
    <source>
        <strain evidence="1">DAOM 197198</strain>
    </source>
</reference>
<organism evidence="1">
    <name type="scientific">Rhizophagus irregularis (strain DAOM 181602 / DAOM 197198 / MUCL 43194)</name>
    <name type="common">Arbuscular mycorrhizal fungus</name>
    <name type="synonym">Glomus intraradices</name>
    <dbReference type="NCBI Taxonomy" id="747089"/>
    <lineage>
        <taxon>Eukaryota</taxon>
        <taxon>Fungi</taxon>
        <taxon>Fungi incertae sedis</taxon>
        <taxon>Mucoromycota</taxon>
        <taxon>Glomeromycotina</taxon>
        <taxon>Glomeromycetes</taxon>
        <taxon>Glomerales</taxon>
        <taxon>Glomeraceae</taxon>
        <taxon>Rhizophagus</taxon>
    </lineage>
</organism>
<dbReference type="EMBL" id="KI277120">
    <property type="protein sequence ID" value="ESA20661.1"/>
    <property type="molecule type" value="Genomic_DNA"/>
</dbReference>
<dbReference type="AlphaFoldDB" id="U9UYI8"/>
<sequence length="148" mass="16782">PLKRPDANKLYELFNNLWSNCDKKNYIINKQTNEADEINKKSSSSSSTAQLPLSSTSTLSYIAHTQAVYISKLLDFKNLPEPKNADNDNLEYSDSVRIDFTKLNITSNSKDEFNQVLSNIVLINKLFLNESIVIRDCIQGDVSCILKM</sequence>
<dbReference type="HOGENOM" id="CLU_000288_7_0_1"/>
<evidence type="ECO:0000313" key="1">
    <source>
        <dbReference type="EMBL" id="ESA20661.1"/>
    </source>
</evidence>
<name>U9UYI8_RHIID</name>
<proteinExistence type="predicted"/>
<feature type="non-terminal residue" evidence="1">
    <location>
        <position position="1"/>
    </location>
</feature>
<dbReference type="VEuPathDB" id="FungiDB:RhiirFUN_002025"/>
<accession>U9UYI8</accession>